<keyword evidence="3" id="KW-0813">Transport</keyword>
<dbReference type="Proteomes" id="UP001249851">
    <property type="component" value="Unassembled WGS sequence"/>
</dbReference>
<dbReference type="Pfam" id="PF00071">
    <property type="entry name" value="Ras"/>
    <property type="match status" value="1"/>
</dbReference>
<dbReference type="PANTHER" id="PTHR47980">
    <property type="entry name" value="LD44762P"/>
    <property type="match status" value="1"/>
</dbReference>
<dbReference type="SMART" id="SM00176">
    <property type="entry name" value="RAN"/>
    <property type="match status" value="1"/>
</dbReference>
<organism evidence="12 13">
    <name type="scientific">Acropora cervicornis</name>
    <name type="common">Staghorn coral</name>
    <dbReference type="NCBI Taxonomy" id="6130"/>
    <lineage>
        <taxon>Eukaryota</taxon>
        <taxon>Metazoa</taxon>
        <taxon>Cnidaria</taxon>
        <taxon>Anthozoa</taxon>
        <taxon>Hexacorallia</taxon>
        <taxon>Scleractinia</taxon>
        <taxon>Astrocoeniina</taxon>
        <taxon>Acroporidae</taxon>
        <taxon>Acropora</taxon>
    </lineage>
</organism>
<reference evidence="12" key="2">
    <citation type="journal article" date="2023" name="Science">
        <title>Genomic signatures of disease resistance in endangered staghorn corals.</title>
        <authorList>
            <person name="Vollmer S.V."/>
            <person name="Selwyn J.D."/>
            <person name="Despard B.A."/>
            <person name="Roesel C.L."/>
        </authorList>
    </citation>
    <scope>NUCLEOTIDE SEQUENCE</scope>
    <source>
        <strain evidence="12">K2</strain>
    </source>
</reference>
<evidence type="ECO:0000256" key="9">
    <source>
        <dbReference type="ARBA" id="ARBA00023288"/>
    </source>
</evidence>
<dbReference type="SMART" id="SM00177">
    <property type="entry name" value="ARF"/>
    <property type="match status" value="1"/>
</dbReference>
<dbReference type="GO" id="GO:0015031">
    <property type="term" value="P:protein transport"/>
    <property type="evidence" value="ECO:0007669"/>
    <property type="project" value="UniProtKB-KW"/>
</dbReference>
<keyword evidence="13" id="KW-1185">Reference proteome</keyword>
<gene>
    <name evidence="12" type="ORF">P5673_016142</name>
</gene>
<name>A0AAD9QGR6_ACRCE</name>
<reference evidence="12" key="1">
    <citation type="journal article" date="2023" name="G3 (Bethesda)">
        <title>Whole genome assembly and annotation of the endangered Caribbean coral Acropora cervicornis.</title>
        <authorList>
            <person name="Selwyn J.D."/>
            <person name="Vollmer S.V."/>
        </authorList>
    </citation>
    <scope>NUCLEOTIDE SEQUENCE</scope>
    <source>
        <strain evidence="12">K2</strain>
    </source>
</reference>
<dbReference type="SMART" id="SM00175">
    <property type="entry name" value="RAB"/>
    <property type="match status" value="1"/>
</dbReference>
<proteinExistence type="inferred from homology"/>
<dbReference type="SUPFAM" id="SSF52540">
    <property type="entry name" value="P-loop containing nucleoside triphosphate hydrolases"/>
    <property type="match status" value="1"/>
</dbReference>
<comment type="caution">
    <text evidence="12">The sequence shown here is derived from an EMBL/GenBank/DDBJ whole genome shotgun (WGS) entry which is preliminary data.</text>
</comment>
<dbReference type="PROSITE" id="PS51419">
    <property type="entry name" value="RAB"/>
    <property type="match status" value="1"/>
</dbReference>
<evidence type="ECO:0000256" key="8">
    <source>
        <dbReference type="ARBA" id="ARBA00023136"/>
    </source>
</evidence>
<keyword evidence="8" id="KW-0472">Membrane</keyword>
<evidence type="ECO:0000256" key="4">
    <source>
        <dbReference type="ARBA" id="ARBA00022475"/>
    </source>
</evidence>
<dbReference type="SMART" id="SM00174">
    <property type="entry name" value="RHO"/>
    <property type="match status" value="1"/>
</dbReference>
<evidence type="ECO:0000256" key="11">
    <source>
        <dbReference type="ARBA" id="ARBA00039501"/>
    </source>
</evidence>
<evidence type="ECO:0000256" key="2">
    <source>
        <dbReference type="ARBA" id="ARBA00006270"/>
    </source>
</evidence>
<dbReference type="FunFam" id="3.40.50.300:FF:000363">
    <property type="entry name" value="Secretion related GTPase srgA"/>
    <property type="match status" value="1"/>
</dbReference>
<keyword evidence="6" id="KW-0653">Protein transport</keyword>
<protein>
    <recommendedName>
        <fullName evidence="11">Ras-related protein Rab-13</fullName>
    </recommendedName>
</protein>
<dbReference type="PROSITE" id="PS51421">
    <property type="entry name" value="RAS"/>
    <property type="match status" value="1"/>
</dbReference>
<comment type="similarity">
    <text evidence="2">Belongs to the small GTPase superfamily. Rab family.</text>
</comment>
<evidence type="ECO:0000256" key="3">
    <source>
        <dbReference type="ARBA" id="ARBA00022448"/>
    </source>
</evidence>
<evidence type="ECO:0000256" key="7">
    <source>
        <dbReference type="ARBA" id="ARBA00023134"/>
    </source>
</evidence>
<dbReference type="InterPro" id="IPR027417">
    <property type="entry name" value="P-loop_NTPase"/>
</dbReference>
<dbReference type="NCBIfam" id="TIGR00231">
    <property type="entry name" value="small_GTP"/>
    <property type="match status" value="1"/>
</dbReference>
<sequence length="213" mass="24396">MAKSYDHLFKILLIGDSGVGKTCILCRFANNEFNRSHISTIGIDFKMKTIVVEGKRIRVQMWDTAGQERYETITTQYYRRAQGIILVYDITREETFRNIQKWLRYVDEHANNNVQRLLLANKCDAEDERAVWKDQGSRLAAEKNIKFFETSAQSNINIDEAFTEMCQQILHSMNDTSNQNGNSNVLPANGKVGSGPILLDTKNEVLPRSSCCY</sequence>
<keyword evidence="5" id="KW-0547">Nucleotide-binding</keyword>
<keyword evidence="9" id="KW-0449">Lipoprotein</keyword>
<dbReference type="InterPro" id="IPR005225">
    <property type="entry name" value="Small_GTP-bd"/>
</dbReference>
<evidence type="ECO:0000256" key="5">
    <source>
        <dbReference type="ARBA" id="ARBA00022741"/>
    </source>
</evidence>
<accession>A0AAD9QGR6</accession>
<dbReference type="InterPro" id="IPR001806">
    <property type="entry name" value="Small_GTPase"/>
</dbReference>
<dbReference type="PRINTS" id="PR00449">
    <property type="entry name" value="RASTRNSFRMNG"/>
</dbReference>
<evidence type="ECO:0000256" key="6">
    <source>
        <dbReference type="ARBA" id="ARBA00022927"/>
    </source>
</evidence>
<dbReference type="InterPro" id="IPR050305">
    <property type="entry name" value="Small_GTPase_Rab"/>
</dbReference>
<dbReference type="GO" id="GO:0005886">
    <property type="term" value="C:plasma membrane"/>
    <property type="evidence" value="ECO:0007669"/>
    <property type="project" value="UniProtKB-SubCell"/>
</dbReference>
<evidence type="ECO:0000313" key="12">
    <source>
        <dbReference type="EMBL" id="KAK2561014.1"/>
    </source>
</evidence>
<comment type="subcellular location">
    <subcellularLocation>
        <location evidence="1">Cell membrane</location>
        <topology evidence="1">Lipid-anchor</topology>
        <orientation evidence="1">Cytoplasmic side</orientation>
    </subcellularLocation>
</comment>
<evidence type="ECO:0000256" key="1">
    <source>
        <dbReference type="ARBA" id="ARBA00004342"/>
    </source>
</evidence>
<dbReference type="EMBL" id="JARQWQ010000034">
    <property type="protein sequence ID" value="KAK2561014.1"/>
    <property type="molecule type" value="Genomic_DNA"/>
</dbReference>
<keyword evidence="4" id="KW-1003">Cell membrane</keyword>
<keyword evidence="10" id="KW-0636">Prenylation</keyword>
<dbReference type="GO" id="GO:0003924">
    <property type="term" value="F:GTPase activity"/>
    <property type="evidence" value="ECO:0007669"/>
    <property type="project" value="InterPro"/>
</dbReference>
<dbReference type="AlphaFoldDB" id="A0AAD9QGR6"/>
<dbReference type="GO" id="GO:0005525">
    <property type="term" value="F:GTP binding"/>
    <property type="evidence" value="ECO:0007669"/>
    <property type="project" value="UniProtKB-KW"/>
</dbReference>
<keyword evidence="7" id="KW-0342">GTP-binding</keyword>
<dbReference type="SMART" id="SM00173">
    <property type="entry name" value="RAS"/>
    <property type="match status" value="1"/>
</dbReference>
<evidence type="ECO:0000313" key="13">
    <source>
        <dbReference type="Proteomes" id="UP001249851"/>
    </source>
</evidence>
<dbReference type="PROSITE" id="PS51420">
    <property type="entry name" value="RHO"/>
    <property type="match status" value="1"/>
</dbReference>
<evidence type="ECO:0000256" key="10">
    <source>
        <dbReference type="ARBA" id="ARBA00023289"/>
    </source>
</evidence>
<dbReference type="Gene3D" id="3.40.50.300">
    <property type="entry name" value="P-loop containing nucleotide triphosphate hydrolases"/>
    <property type="match status" value="1"/>
</dbReference>